<evidence type="ECO:0000313" key="1">
    <source>
        <dbReference type="EMBL" id="RRT55907.1"/>
    </source>
</evidence>
<protein>
    <submittedName>
        <fullName evidence="1">Uncharacterized protein</fullName>
    </submittedName>
</protein>
<sequence>VKEMEEKLSTLRSGVVLVKAEDKKNLRFYYFELIFLVIYESFYCSASPLKSLLMLLQEELGLEYDEDVGVSLQSCTELINPGKRRKTAR</sequence>
<reference evidence="1 2" key="1">
    <citation type="journal article" date="2014" name="Agronomy (Basel)">
        <title>A Draft Genome Sequence for Ensete ventricosum, the Drought-Tolerant Tree Against Hunger.</title>
        <authorList>
            <person name="Harrison J."/>
            <person name="Moore K.A."/>
            <person name="Paszkiewicz K."/>
            <person name="Jones T."/>
            <person name="Grant M."/>
            <person name="Ambacheew D."/>
            <person name="Muzemil S."/>
            <person name="Studholme D.J."/>
        </authorList>
    </citation>
    <scope>NUCLEOTIDE SEQUENCE [LARGE SCALE GENOMIC DNA]</scope>
</reference>
<dbReference type="Proteomes" id="UP000287651">
    <property type="component" value="Unassembled WGS sequence"/>
</dbReference>
<dbReference type="EMBL" id="AMZH03009868">
    <property type="protein sequence ID" value="RRT55907.1"/>
    <property type="molecule type" value="Genomic_DNA"/>
</dbReference>
<comment type="caution">
    <text evidence="1">The sequence shown here is derived from an EMBL/GenBank/DDBJ whole genome shotgun (WGS) entry which is preliminary data.</text>
</comment>
<gene>
    <name evidence="1" type="ORF">B296_00040975</name>
</gene>
<accession>A0A426YVZ4</accession>
<evidence type="ECO:0000313" key="2">
    <source>
        <dbReference type="Proteomes" id="UP000287651"/>
    </source>
</evidence>
<name>A0A426YVZ4_ENSVE</name>
<dbReference type="AlphaFoldDB" id="A0A426YVZ4"/>
<proteinExistence type="predicted"/>
<organism evidence="1 2">
    <name type="scientific">Ensete ventricosum</name>
    <name type="common">Abyssinian banana</name>
    <name type="synonym">Musa ensete</name>
    <dbReference type="NCBI Taxonomy" id="4639"/>
    <lineage>
        <taxon>Eukaryota</taxon>
        <taxon>Viridiplantae</taxon>
        <taxon>Streptophyta</taxon>
        <taxon>Embryophyta</taxon>
        <taxon>Tracheophyta</taxon>
        <taxon>Spermatophyta</taxon>
        <taxon>Magnoliopsida</taxon>
        <taxon>Liliopsida</taxon>
        <taxon>Zingiberales</taxon>
        <taxon>Musaceae</taxon>
        <taxon>Ensete</taxon>
    </lineage>
</organism>
<feature type="non-terminal residue" evidence="1">
    <location>
        <position position="1"/>
    </location>
</feature>